<dbReference type="InterPro" id="IPR029052">
    <property type="entry name" value="Metallo-depent_PP-like"/>
</dbReference>
<evidence type="ECO:0000256" key="4">
    <source>
        <dbReference type="ARBA" id="ARBA00025742"/>
    </source>
</evidence>
<gene>
    <name evidence="6" type="ORF">CF651_08975</name>
</gene>
<keyword evidence="2" id="KW-0378">Hydrolase</keyword>
<comment type="caution">
    <text evidence="6">The sequence shown here is derived from an EMBL/GenBank/DDBJ whole genome shotgun (WGS) entry which is preliminary data.</text>
</comment>
<keyword evidence="3" id="KW-0408">Iron</keyword>
<dbReference type="EMBL" id="NMQW01000013">
    <property type="protein sequence ID" value="OXM86576.1"/>
    <property type="molecule type" value="Genomic_DNA"/>
</dbReference>
<evidence type="ECO:0000313" key="6">
    <source>
        <dbReference type="EMBL" id="OXM86576.1"/>
    </source>
</evidence>
<proteinExistence type="inferred from homology"/>
<sequence>MKLVLMGDLHYHAIDDTIPGWLSARNDFYQTFIDRFMEQEADAYISLGDLTNYGHASEMQEVYAMLRRHGKPFYHALGNHDLYAQTRREVLEQTGQARYHAVTTEQAVLVFLDTAKEMDFEDWGGMVDEEQLRWFEAVVKASGSKPMLVFAHHPVHMTTARSDKEKGSIHPDVDMWRILSQKEGVGLYFNGHTHIDSIVKQHNWTFVQLSACLDEQGLRTVEIGPDDIRINAIDLTDDIFAATRETLYTHMNHFRPNPDARGIDSDRECVVSLRLTAEQR</sequence>
<comment type="similarity">
    <text evidence="4">Belongs to the cyclic nucleotide phosphodiesterase class-III family.</text>
</comment>
<keyword evidence="7" id="KW-1185">Reference proteome</keyword>
<feature type="domain" description="Calcineurin-like phosphoesterase" evidence="5">
    <location>
        <begin position="1"/>
        <end position="195"/>
    </location>
</feature>
<dbReference type="GO" id="GO:0016787">
    <property type="term" value="F:hydrolase activity"/>
    <property type="evidence" value="ECO:0007669"/>
    <property type="project" value="UniProtKB-KW"/>
</dbReference>
<keyword evidence="1" id="KW-0479">Metal-binding</keyword>
<organism evidence="6 7">
    <name type="scientific">Paenibacillus rigui</name>
    <dbReference type="NCBI Taxonomy" id="554312"/>
    <lineage>
        <taxon>Bacteria</taxon>
        <taxon>Bacillati</taxon>
        <taxon>Bacillota</taxon>
        <taxon>Bacilli</taxon>
        <taxon>Bacillales</taxon>
        <taxon>Paenibacillaceae</taxon>
        <taxon>Paenibacillus</taxon>
    </lineage>
</organism>
<dbReference type="PANTHER" id="PTHR42988:SF2">
    <property type="entry name" value="CYCLIC NUCLEOTIDE PHOSPHODIESTERASE CBUA0032-RELATED"/>
    <property type="match status" value="1"/>
</dbReference>
<name>A0A229USS4_9BACL</name>
<dbReference type="Proteomes" id="UP000215509">
    <property type="component" value="Unassembled WGS sequence"/>
</dbReference>
<evidence type="ECO:0000256" key="2">
    <source>
        <dbReference type="ARBA" id="ARBA00022801"/>
    </source>
</evidence>
<dbReference type="SUPFAM" id="SSF56300">
    <property type="entry name" value="Metallo-dependent phosphatases"/>
    <property type="match status" value="1"/>
</dbReference>
<dbReference type="OrthoDB" id="1645838at2"/>
<dbReference type="InterPro" id="IPR004843">
    <property type="entry name" value="Calcineurin-like_PHP"/>
</dbReference>
<dbReference type="AlphaFoldDB" id="A0A229USS4"/>
<reference evidence="6 7" key="1">
    <citation type="submission" date="2017-07" db="EMBL/GenBank/DDBJ databases">
        <title>Genome sequencing and assembly of Paenibacillus rigui.</title>
        <authorList>
            <person name="Mayilraj S."/>
        </authorList>
    </citation>
    <scope>NUCLEOTIDE SEQUENCE [LARGE SCALE GENOMIC DNA]</scope>
    <source>
        <strain evidence="6 7">JCM 16352</strain>
    </source>
</reference>
<evidence type="ECO:0000256" key="3">
    <source>
        <dbReference type="ARBA" id="ARBA00023004"/>
    </source>
</evidence>
<evidence type="ECO:0000313" key="7">
    <source>
        <dbReference type="Proteomes" id="UP000215509"/>
    </source>
</evidence>
<protein>
    <submittedName>
        <fullName evidence="6">Metallophosphoesterase</fullName>
    </submittedName>
</protein>
<dbReference type="Gene3D" id="3.60.21.10">
    <property type="match status" value="1"/>
</dbReference>
<evidence type="ECO:0000259" key="5">
    <source>
        <dbReference type="Pfam" id="PF00149"/>
    </source>
</evidence>
<evidence type="ECO:0000256" key="1">
    <source>
        <dbReference type="ARBA" id="ARBA00022723"/>
    </source>
</evidence>
<dbReference type="PANTHER" id="PTHR42988">
    <property type="entry name" value="PHOSPHOHYDROLASE"/>
    <property type="match status" value="1"/>
</dbReference>
<dbReference type="InterPro" id="IPR050884">
    <property type="entry name" value="CNP_phosphodiesterase-III"/>
</dbReference>
<accession>A0A229USS4</accession>
<dbReference type="Pfam" id="PF00149">
    <property type="entry name" value="Metallophos"/>
    <property type="match status" value="1"/>
</dbReference>
<dbReference type="GO" id="GO:0046872">
    <property type="term" value="F:metal ion binding"/>
    <property type="evidence" value="ECO:0007669"/>
    <property type="project" value="UniProtKB-KW"/>
</dbReference>
<dbReference type="RefSeq" id="WP_094014523.1">
    <property type="nucleotide sequence ID" value="NZ_NMQW01000013.1"/>
</dbReference>